<sequence>MLESEDYLGKDAVELSAGIRAGDYSVVEVTECAINRAEKVESSIHSIVTQNFERALETAKIIDNSAEYLQKSILAGFPFLIKDLSTVKGLPATFGSNLFKDNKANISSNIVQKYLNAGLNIFGLTNTPEFGLTLTTEPIANGITRNPWNLEYSTGGSSGGAAAAVAAGISPVAHATDGGGSIRIPAACCGLFGLKPSRGLTAIENKLGDSWSGMSVGHVVSQSVRDSAAFLDIIKLEQANLFPLPPAPKSFLDKLGSEPRSLKIGLQLQHPLDQAIDNDCLDGVKQAGMLCESLGHKIEEINHPIDYGPITSAMSKLINTHIFQRVHARICQLDLKLNEADIETSTRIVAKLGSDVTAVEFLQARDLLYAAEVTMAQFHQSCDIIVSPVLTKTPAKLGWLNMNSNDMKEYTQRFRQYSGFTSIYNGTGQPSMSIPLHRSAIGLPVGVMFTGSWGSDQLLLDLASQLEKSQPWPRYVPNVQESA</sequence>
<comment type="caution">
    <text evidence="3">The sequence shown here is derived from an EMBL/GenBank/DDBJ whole genome shotgun (WGS) entry which is preliminary data.</text>
</comment>
<organism evidence="3 4">
    <name type="scientific">OM182 bacterium MED-G28</name>
    <dbReference type="NCBI Taxonomy" id="1986256"/>
    <lineage>
        <taxon>Bacteria</taxon>
        <taxon>Pseudomonadati</taxon>
        <taxon>Pseudomonadota</taxon>
        <taxon>Gammaproteobacteria</taxon>
        <taxon>OMG group</taxon>
        <taxon>OM182 clade</taxon>
    </lineage>
</organism>
<dbReference type="PROSITE" id="PS00571">
    <property type="entry name" value="AMIDASES"/>
    <property type="match status" value="1"/>
</dbReference>
<accession>A0A2A5WD96</accession>
<feature type="domain" description="Amidase" evidence="2">
    <location>
        <begin position="28"/>
        <end position="460"/>
    </location>
</feature>
<dbReference type="PANTHER" id="PTHR11895:SF7">
    <property type="entry name" value="GLUTAMYL-TRNA(GLN) AMIDOTRANSFERASE SUBUNIT A, MITOCHONDRIAL"/>
    <property type="match status" value="1"/>
</dbReference>
<evidence type="ECO:0000313" key="3">
    <source>
        <dbReference type="EMBL" id="PDH34254.1"/>
    </source>
</evidence>
<dbReference type="AlphaFoldDB" id="A0A2A5WD96"/>
<dbReference type="Gene3D" id="3.90.1300.10">
    <property type="entry name" value="Amidase signature (AS) domain"/>
    <property type="match status" value="1"/>
</dbReference>
<evidence type="ECO:0000313" key="4">
    <source>
        <dbReference type="Proteomes" id="UP000219329"/>
    </source>
</evidence>
<dbReference type="GO" id="GO:0003824">
    <property type="term" value="F:catalytic activity"/>
    <property type="evidence" value="ECO:0007669"/>
    <property type="project" value="InterPro"/>
</dbReference>
<protein>
    <submittedName>
        <fullName evidence="3">Amidase</fullName>
    </submittedName>
</protein>
<dbReference type="Proteomes" id="UP000219329">
    <property type="component" value="Unassembled WGS sequence"/>
</dbReference>
<dbReference type="SUPFAM" id="SSF75304">
    <property type="entry name" value="Amidase signature (AS) enzymes"/>
    <property type="match status" value="1"/>
</dbReference>
<dbReference type="InterPro" id="IPR020556">
    <property type="entry name" value="Amidase_CS"/>
</dbReference>
<dbReference type="InterPro" id="IPR036928">
    <property type="entry name" value="AS_sf"/>
</dbReference>
<name>A0A2A5WD96_9GAMM</name>
<evidence type="ECO:0000256" key="1">
    <source>
        <dbReference type="ARBA" id="ARBA00009199"/>
    </source>
</evidence>
<proteinExistence type="inferred from homology"/>
<dbReference type="InterPro" id="IPR000120">
    <property type="entry name" value="Amidase"/>
</dbReference>
<reference evidence="3 4" key="1">
    <citation type="submission" date="2017-08" db="EMBL/GenBank/DDBJ databases">
        <title>Fine stratification of microbial communities through a metagenomic profile of the photic zone.</title>
        <authorList>
            <person name="Haro-Moreno J.M."/>
            <person name="Lopez-Perez M."/>
            <person name="De La Torre J."/>
            <person name="Picazo A."/>
            <person name="Camacho A."/>
            <person name="Rodriguez-Valera F."/>
        </authorList>
    </citation>
    <scope>NUCLEOTIDE SEQUENCE [LARGE SCALE GENOMIC DNA]</scope>
    <source>
        <strain evidence="3">MED-G28</strain>
    </source>
</reference>
<evidence type="ECO:0000259" key="2">
    <source>
        <dbReference type="Pfam" id="PF01425"/>
    </source>
</evidence>
<dbReference type="Pfam" id="PF01425">
    <property type="entry name" value="Amidase"/>
    <property type="match status" value="1"/>
</dbReference>
<gene>
    <name evidence="3" type="ORF">CNF02_05515</name>
</gene>
<dbReference type="InterPro" id="IPR023631">
    <property type="entry name" value="Amidase_dom"/>
</dbReference>
<dbReference type="EMBL" id="NTJZ01000004">
    <property type="protein sequence ID" value="PDH34254.1"/>
    <property type="molecule type" value="Genomic_DNA"/>
</dbReference>
<dbReference type="PANTHER" id="PTHR11895">
    <property type="entry name" value="TRANSAMIDASE"/>
    <property type="match status" value="1"/>
</dbReference>
<comment type="similarity">
    <text evidence="1">Belongs to the amidase family.</text>
</comment>